<dbReference type="Pfam" id="PF01012">
    <property type="entry name" value="ETF"/>
    <property type="match status" value="1"/>
</dbReference>
<sequence>MKILVCISHVPDTTSKINFVNGDSEFDTNGVQYVINPNDEFGLTRAIWFQEQQGATVTVVNVGGADTEPTLRKALAIGANEAIRVNAAATDGFYVAKQLAEVVKSGNYDLVICGKESLDYNGGMVPGMLAGLLNYNFVNSCTELKVDGTSAKASREIDGGKEIIAASLPLVIGGQKGLVEEKDLRIPNMRGIMTARTKALTVLEPVTASVETKAVKFEKPAPKSAVKLFSADDLDGLVSALHNEAKVI</sequence>
<dbReference type="GO" id="GO:0009055">
    <property type="term" value="F:electron transfer activity"/>
    <property type="evidence" value="ECO:0007669"/>
    <property type="project" value="InterPro"/>
</dbReference>
<evidence type="ECO:0000259" key="5">
    <source>
        <dbReference type="SMART" id="SM00893"/>
    </source>
</evidence>
<dbReference type="InterPro" id="IPR033948">
    <property type="entry name" value="ETF_beta_N"/>
</dbReference>
<reference evidence="6 7" key="1">
    <citation type="submission" date="2014-09" db="EMBL/GenBank/DDBJ databases">
        <title>Whole Genome Shotgun of Flavobacterium aquatile LMG 4008.</title>
        <authorList>
            <person name="Gale A.N."/>
            <person name="Pipes S.E."/>
            <person name="Newman J.D."/>
        </authorList>
    </citation>
    <scope>NUCLEOTIDE SEQUENCE [LARGE SCALE GENOMIC DNA]</scope>
    <source>
        <strain evidence="6 7">LMG 4008</strain>
    </source>
</reference>
<dbReference type="PANTHER" id="PTHR21294:SF8">
    <property type="entry name" value="ELECTRON TRANSFER FLAVOPROTEIN SUBUNIT BETA"/>
    <property type="match status" value="1"/>
</dbReference>
<evidence type="ECO:0000313" key="6">
    <source>
        <dbReference type="EMBL" id="KGD69394.1"/>
    </source>
</evidence>
<dbReference type="SMART" id="SM00893">
    <property type="entry name" value="ETF"/>
    <property type="match status" value="1"/>
</dbReference>
<evidence type="ECO:0000256" key="1">
    <source>
        <dbReference type="ARBA" id="ARBA00007557"/>
    </source>
</evidence>
<dbReference type="InterPro" id="IPR014730">
    <property type="entry name" value="ETF_a/b_N"/>
</dbReference>
<organism evidence="6 7">
    <name type="scientific">Flavobacterium aquatile LMG 4008 = ATCC 11947</name>
    <dbReference type="NCBI Taxonomy" id="1453498"/>
    <lineage>
        <taxon>Bacteria</taxon>
        <taxon>Pseudomonadati</taxon>
        <taxon>Bacteroidota</taxon>
        <taxon>Flavobacteriia</taxon>
        <taxon>Flavobacteriales</taxon>
        <taxon>Flavobacteriaceae</taxon>
        <taxon>Flavobacterium</taxon>
    </lineage>
</organism>
<dbReference type="PANTHER" id="PTHR21294">
    <property type="entry name" value="ELECTRON TRANSFER FLAVOPROTEIN BETA-SUBUNIT"/>
    <property type="match status" value="1"/>
</dbReference>
<dbReference type="Proteomes" id="UP000029554">
    <property type="component" value="Unassembled WGS sequence"/>
</dbReference>
<feature type="domain" description="Electron transfer flavoprotein alpha/beta-subunit N-terminal" evidence="5">
    <location>
        <begin position="23"/>
        <end position="212"/>
    </location>
</feature>
<keyword evidence="4" id="KW-0249">Electron transport</keyword>
<gene>
    <name evidence="6" type="ORF">LG45_01070</name>
</gene>
<evidence type="ECO:0000256" key="4">
    <source>
        <dbReference type="ARBA" id="ARBA00022982"/>
    </source>
</evidence>
<comment type="similarity">
    <text evidence="1">Belongs to the ETF beta-subunit/FixA family.</text>
</comment>
<keyword evidence="3" id="KW-0813">Transport</keyword>
<dbReference type="EMBL" id="JRHH01000001">
    <property type="protein sequence ID" value="KGD69394.1"/>
    <property type="molecule type" value="Genomic_DNA"/>
</dbReference>
<protein>
    <recommendedName>
        <fullName evidence="2">Electron transfer flavoprotein subunit beta</fullName>
    </recommendedName>
</protein>
<dbReference type="eggNOG" id="COG2086">
    <property type="taxonomic scope" value="Bacteria"/>
</dbReference>
<dbReference type="GO" id="GO:0005829">
    <property type="term" value="C:cytosol"/>
    <property type="evidence" value="ECO:0007669"/>
    <property type="project" value="TreeGrafter"/>
</dbReference>
<evidence type="ECO:0000313" key="7">
    <source>
        <dbReference type="Proteomes" id="UP000029554"/>
    </source>
</evidence>
<comment type="caution">
    <text evidence="6">The sequence shown here is derived from an EMBL/GenBank/DDBJ whole genome shotgun (WGS) entry which is preliminary data.</text>
</comment>
<evidence type="ECO:0000256" key="3">
    <source>
        <dbReference type="ARBA" id="ARBA00022448"/>
    </source>
</evidence>
<dbReference type="RefSeq" id="WP_035123539.1">
    <property type="nucleotide sequence ID" value="NZ_JRHH01000001.1"/>
</dbReference>
<dbReference type="PIRSF" id="PIRSF000090">
    <property type="entry name" value="Beta-ETF"/>
    <property type="match status" value="1"/>
</dbReference>
<keyword evidence="7" id="KW-1185">Reference proteome</keyword>
<evidence type="ECO:0000256" key="2">
    <source>
        <dbReference type="ARBA" id="ARBA00016797"/>
    </source>
</evidence>
<accession>A0A095SYC8</accession>
<dbReference type="InterPro" id="IPR012255">
    <property type="entry name" value="ETF_b"/>
</dbReference>
<proteinExistence type="inferred from homology"/>
<dbReference type="AlphaFoldDB" id="A0A095SYC8"/>
<dbReference type="SUPFAM" id="SSF52402">
    <property type="entry name" value="Adenine nucleotide alpha hydrolases-like"/>
    <property type="match status" value="1"/>
</dbReference>
<dbReference type="CDD" id="cd01714">
    <property type="entry name" value="ETF_beta"/>
    <property type="match status" value="1"/>
</dbReference>
<dbReference type="STRING" id="1453498.LG45_01070"/>
<dbReference type="Gene3D" id="3.40.50.620">
    <property type="entry name" value="HUPs"/>
    <property type="match status" value="1"/>
</dbReference>
<name>A0A095SYC8_9FLAO</name>
<dbReference type="OrthoDB" id="9804960at2"/>
<dbReference type="InterPro" id="IPR014729">
    <property type="entry name" value="Rossmann-like_a/b/a_fold"/>
</dbReference>